<dbReference type="Proteomes" id="UP000637423">
    <property type="component" value="Unassembled WGS sequence"/>
</dbReference>
<dbReference type="EMBL" id="BMED01000004">
    <property type="protein sequence ID" value="GGC88816.1"/>
    <property type="molecule type" value="Genomic_DNA"/>
</dbReference>
<evidence type="ECO:0000313" key="3">
    <source>
        <dbReference type="Proteomes" id="UP000637423"/>
    </source>
</evidence>
<feature type="domain" description="Metallo-beta-lactamase" evidence="1">
    <location>
        <begin position="60"/>
        <end position="247"/>
    </location>
</feature>
<dbReference type="InterPro" id="IPR036866">
    <property type="entry name" value="RibonucZ/Hydroxyglut_hydro"/>
</dbReference>
<dbReference type="CDD" id="cd07739">
    <property type="entry name" value="metallo-hydrolase-like_MBL-fold"/>
    <property type="match status" value="1"/>
</dbReference>
<accession>A0A916XP01</accession>
<gene>
    <name evidence="2" type="ORF">GCM10011396_40040</name>
</gene>
<dbReference type="SUPFAM" id="SSF56281">
    <property type="entry name" value="Metallo-hydrolase/oxidoreductase"/>
    <property type="match status" value="1"/>
</dbReference>
<protein>
    <submittedName>
        <fullName evidence="2">MBL fold metallo-hydrolase</fullName>
    </submittedName>
</protein>
<dbReference type="SMART" id="SM00849">
    <property type="entry name" value="Lactamase_B"/>
    <property type="match status" value="1"/>
</dbReference>
<dbReference type="AlphaFoldDB" id="A0A916XP01"/>
<dbReference type="InterPro" id="IPR001279">
    <property type="entry name" value="Metallo-B-lactamas"/>
</dbReference>
<reference evidence="2" key="1">
    <citation type="journal article" date="2014" name="Int. J. Syst. Evol. Microbiol.">
        <title>Complete genome sequence of Corynebacterium casei LMG S-19264T (=DSM 44701T), isolated from a smear-ripened cheese.</title>
        <authorList>
            <consortium name="US DOE Joint Genome Institute (JGI-PGF)"/>
            <person name="Walter F."/>
            <person name="Albersmeier A."/>
            <person name="Kalinowski J."/>
            <person name="Ruckert C."/>
        </authorList>
    </citation>
    <scope>NUCLEOTIDE SEQUENCE</scope>
    <source>
        <strain evidence="2">CGMCC 1.10998</strain>
    </source>
</reference>
<dbReference type="InterPro" id="IPR050855">
    <property type="entry name" value="NDM-1-like"/>
</dbReference>
<name>A0A916XP01_9BURK</name>
<evidence type="ECO:0000313" key="2">
    <source>
        <dbReference type="EMBL" id="GGC88816.1"/>
    </source>
</evidence>
<sequence length="312" mass="34280">MKRRDILKLASFAVLPLFAGPVMAGLDSKPSLLKYKVFTATRPGLSRDLPPGKESLMWVANSSTLIYGERDAVLVDTFLTVEQSKGLADQIAATGKSLKAIYVTHAHGDHFFGLKVLLDRFPNAKALATPSVVATMKLQSTPEKLDARWRKLFPNQISDVISIAEPLEGNEIELEGNKLVVVKLGHTDTDDSTCLHVPSIGLVVAGDAVYNGIHPFLIESTRQTRLEWIAALDKIDALKPVNVVAGHKIPSNDDNPRNVAETRQYIRDFIRLNDETQTARELYDRMLALYPERANPGSLWSSAAAVKAEAKS</sequence>
<evidence type="ECO:0000259" key="1">
    <source>
        <dbReference type="SMART" id="SM00849"/>
    </source>
</evidence>
<dbReference type="Gene3D" id="3.60.15.10">
    <property type="entry name" value="Ribonuclease Z/Hydroxyacylglutathione hydrolase-like"/>
    <property type="match status" value="1"/>
</dbReference>
<dbReference type="Pfam" id="PF00753">
    <property type="entry name" value="Lactamase_B"/>
    <property type="match status" value="1"/>
</dbReference>
<keyword evidence="3" id="KW-1185">Reference proteome</keyword>
<dbReference type="RefSeq" id="WP_229751244.1">
    <property type="nucleotide sequence ID" value="NZ_BMED01000004.1"/>
</dbReference>
<comment type="caution">
    <text evidence="2">The sequence shown here is derived from an EMBL/GenBank/DDBJ whole genome shotgun (WGS) entry which is preliminary data.</text>
</comment>
<reference evidence="2" key="2">
    <citation type="submission" date="2020-09" db="EMBL/GenBank/DDBJ databases">
        <authorList>
            <person name="Sun Q."/>
            <person name="Zhou Y."/>
        </authorList>
    </citation>
    <scope>NUCLEOTIDE SEQUENCE</scope>
    <source>
        <strain evidence="2">CGMCC 1.10998</strain>
    </source>
</reference>
<organism evidence="2 3">
    <name type="scientific">Undibacterium terreum</name>
    <dbReference type="NCBI Taxonomy" id="1224302"/>
    <lineage>
        <taxon>Bacteria</taxon>
        <taxon>Pseudomonadati</taxon>
        <taxon>Pseudomonadota</taxon>
        <taxon>Betaproteobacteria</taxon>
        <taxon>Burkholderiales</taxon>
        <taxon>Oxalobacteraceae</taxon>
        <taxon>Undibacterium</taxon>
    </lineage>
</organism>
<dbReference type="PANTHER" id="PTHR42951:SF14">
    <property type="entry name" value="METALLO-BETA-LACTAMASE SUPERFAMILY PROTEIN"/>
    <property type="match status" value="1"/>
</dbReference>
<proteinExistence type="predicted"/>
<dbReference type="PANTHER" id="PTHR42951">
    <property type="entry name" value="METALLO-BETA-LACTAMASE DOMAIN-CONTAINING"/>
    <property type="match status" value="1"/>
</dbReference>